<dbReference type="InterPro" id="IPR052045">
    <property type="entry name" value="Sulfur_Carrier/Prot_Modifier"/>
</dbReference>
<dbReference type="InterPro" id="IPR003749">
    <property type="entry name" value="ThiS/MoaD-like"/>
</dbReference>
<reference evidence="1 2" key="1">
    <citation type="submission" date="2017-02" db="EMBL/GenBank/DDBJ databases">
        <authorList>
            <person name="Peterson S.W."/>
        </authorList>
    </citation>
    <scope>NUCLEOTIDE SEQUENCE [LARGE SCALE GENOMIC DNA]</scope>
    <source>
        <strain evidence="1 2">B Ar 00.02</strain>
    </source>
</reference>
<evidence type="ECO:0000313" key="1">
    <source>
        <dbReference type="EMBL" id="SJM51654.1"/>
    </source>
</evidence>
<dbReference type="EMBL" id="FUHW01000012">
    <property type="protein sequence ID" value="SJM51654.1"/>
    <property type="molecule type" value="Genomic_DNA"/>
</dbReference>
<sequence>MASASLEVPGTLAPLWGEQRRAVIEFDTGAPLADFLDQAAQGHPRFARRIRDETGAVRRYVNVFIDGENARALEGLATVVPDGASVLIIQSVAGG</sequence>
<accession>A0A1R4F6X3</accession>
<dbReference type="SUPFAM" id="SSF54285">
    <property type="entry name" value="MoaD/ThiS"/>
    <property type="match status" value="1"/>
</dbReference>
<dbReference type="AlphaFoldDB" id="A0A1R4F6X3"/>
<dbReference type="Proteomes" id="UP000195913">
    <property type="component" value="Unassembled WGS sequence"/>
</dbReference>
<gene>
    <name evidence="1" type="ORF">FM101_02530</name>
</gene>
<proteinExistence type="predicted"/>
<dbReference type="InterPro" id="IPR012675">
    <property type="entry name" value="Beta-grasp_dom_sf"/>
</dbReference>
<dbReference type="Gene3D" id="3.10.20.30">
    <property type="match status" value="1"/>
</dbReference>
<dbReference type="Pfam" id="PF02597">
    <property type="entry name" value="ThiS"/>
    <property type="match status" value="1"/>
</dbReference>
<dbReference type="RefSeq" id="WP_198962456.1">
    <property type="nucleotide sequence ID" value="NZ_FUHW01000012.1"/>
</dbReference>
<dbReference type="PANTHER" id="PTHR38031">
    <property type="entry name" value="SULFUR CARRIER PROTEIN SLR0821-RELATED"/>
    <property type="match status" value="1"/>
</dbReference>
<dbReference type="InterPro" id="IPR016155">
    <property type="entry name" value="Mopterin_synth/thiamin_S_b"/>
</dbReference>
<evidence type="ECO:0000313" key="2">
    <source>
        <dbReference type="Proteomes" id="UP000195913"/>
    </source>
</evidence>
<protein>
    <submittedName>
        <fullName evidence="1">Molybdenum cofactor biosynthesis protein MoaD</fullName>
    </submittedName>
</protein>
<dbReference type="PANTHER" id="PTHR38031:SF1">
    <property type="entry name" value="SULFUR CARRIER PROTEIN CYSO"/>
    <property type="match status" value="1"/>
</dbReference>
<keyword evidence="2" id="KW-1185">Reference proteome</keyword>
<organism evidence="1 2">
    <name type="scientific">Arthrobacter rhombi</name>
    <dbReference type="NCBI Taxonomy" id="71253"/>
    <lineage>
        <taxon>Bacteria</taxon>
        <taxon>Bacillati</taxon>
        <taxon>Actinomycetota</taxon>
        <taxon>Actinomycetes</taxon>
        <taxon>Micrococcales</taxon>
        <taxon>Micrococcaceae</taxon>
        <taxon>Arthrobacter</taxon>
    </lineage>
</organism>
<name>A0A1R4F6X3_9MICC</name>